<dbReference type="NCBIfam" id="TIGR00696">
    <property type="entry name" value="wecG_tagA_cpsF"/>
    <property type="match status" value="1"/>
</dbReference>
<evidence type="ECO:0000313" key="4">
    <source>
        <dbReference type="Proteomes" id="UP000006844"/>
    </source>
</evidence>
<dbReference type="CDD" id="cd06533">
    <property type="entry name" value="Glyco_transf_WecG_TagA"/>
    <property type="match status" value="1"/>
</dbReference>
<keyword evidence="1" id="KW-0328">Glycosyltransferase</keyword>
<accession>E8V135</accession>
<evidence type="ECO:0000256" key="2">
    <source>
        <dbReference type="ARBA" id="ARBA00022679"/>
    </source>
</evidence>
<dbReference type="AlphaFoldDB" id="E8V135"/>
<dbReference type="PANTHER" id="PTHR34136">
    <property type="match status" value="1"/>
</dbReference>
<dbReference type="RefSeq" id="WP_013569116.1">
    <property type="nucleotide sequence ID" value="NC_014963.1"/>
</dbReference>
<dbReference type="STRING" id="401053.AciPR4_2605"/>
<protein>
    <submittedName>
        <fullName evidence="3">Glycosyl transferase, WecB/TagA/CpsF family</fullName>
    </submittedName>
</protein>
<proteinExistence type="predicted"/>
<dbReference type="eggNOG" id="COG1922">
    <property type="taxonomic scope" value="Bacteria"/>
</dbReference>
<name>E8V135_TERSS</name>
<dbReference type="OrthoDB" id="9771846at2"/>
<evidence type="ECO:0000256" key="1">
    <source>
        <dbReference type="ARBA" id="ARBA00022676"/>
    </source>
</evidence>
<keyword evidence="2 3" id="KW-0808">Transferase</keyword>
<gene>
    <name evidence="3" type="ordered locus">AciPR4_2605</name>
</gene>
<dbReference type="KEGG" id="tsa:AciPR4_2605"/>
<evidence type="ECO:0000313" key="3">
    <source>
        <dbReference type="EMBL" id="ADV83383.1"/>
    </source>
</evidence>
<dbReference type="Proteomes" id="UP000006844">
    <property type="component" value="Chromosome"/>
</dbReference>
<dbReference type="EMBL" id="CP002467">
    <property type="protein sequence ID" value="ADV83383.1"/>
    <property type="molecule type" value="Genomic_DNA"/>
</dbReference>
<sequence length="299" mass="33384">MTKHSGSPTEVNDSAISSCYCGEESTTSTSAFSHEHADVLGVKVSAINMSSGVDLADRWISEGHPGYICVTGVHGVMEAQKDAEFCEILNHAAINTPDGMPMSWVGHLQGFADMDRVFGPDFMSAMCQLSLDRGYRHFLYGGQPGVAEELKEVLETRFPGLQIVGNFTPPFRSLNTDEEGALMAQLRDSKPHILWVGLSTPKQERFMAQYVGRLQVPLLVGVGAAFDYHTGRVRDCAPWIKRAGLQWLHRLMQDPKRLWRRYLSNNPAFVWNITLQMLKLRRYPRTPTAPAPMSSQTKK</sequence>
<dbReference type="GO" id="GO:0016758">
    <property type="term" value="F:hexosyltransferase activity"/>
    <property type="evidence" value="ECO:0007669"/>
    <property type="project" value="TreeGrafter"/>
</dbReference>
<dbReference type="InterPro" id="IPR004629">
    <property type="entry name" value="WecG_TagA_CpsF"/>
</dbReference>
<dbReference type="Pfam" id="PF03808">
    <property type="entry name" value="Glyco_tran_WecG"/>
    <property type="match status" value="1"/>
</dbReference>
<dbReference type="HOGENOM" id="CLU_063203_0_1_0"/>
<organism evidence="3 4">
    <name type="scientific">Terriglobus saanensis (strain ATCC BAA-1853 / DSM 23119 / SP1PR4)</name>
    <dbReference type="NCBI Taxonomy" id="401053"/>
    <lineage>
        <taxon>Bacteria</taxon>
        <taxon>Pseudomonadati</taxon>
        <taxon>Acidobacteriota</taxon>
        <taxon>Terriglobia</taxon>
        <taxon>Terriglobales</taxon>
        <taxon>Acidobacteriaceae</taxon>
        <taxon>Terriglobus</taxon>
    </lineage>
</organism>
<keyword evidence="4" id="KW-1185">Reference proteome</keyword>
<dbReference type="PANTHER" id="PTHR34136:SF1">
    <property type="entry name" value="UDP-N-ACETYL-D-MANNOSAMINURONIC ACID TRANSFERASE"/>
    <property type="match status" value="1"/>
</dbReference>
<reference evidence="3 4" key="1">
    <citation type="journal article" date="2012" name="Stand. Genomic Sci.">
        <title>Complete genome sequence of Terriglobus saanensis type strain SP1PR4(T), an Acidobacteria from tundra soil.</title>
        <authorList>
            <person name="Rawat S.R."/>
            <person name="Mannisto M.K."/>
            <person name="Starovoytov V."/>
            <person name="Goodwin L."/>
            <person name="Nolan M."/>
            <person name="Hauser L."/>
            <person name="Land M."/>
            <person name="Davenport K.W."/>
            <person name="Woyke T."/>
            <person name="Haggblom M.M."/>
        </authorList>
    </citation>
    <scope>NUCLEOTIDE SEQUENCE</scope>
    <source>
        <strain evidence="4">ATCC BAA-1853 / DSM 23119 / SP1PR4</strain>
    </source>
</reference>